<feature type="transmembrane region" description="Helical" evidence="7">
    <location>
        <begin position="562"/>
        <end position="584"/>
    </location>
</feature>
<feature type="transmembrane region" description="Helical" evidence="7">
    <location>
        <begin position="537"/>
        <end position="556"/>
    </location>
</feature>
<dbReference type="eggNOG" id="KOG1286">
    <property type="taxonomic scope" value="Eukaryota"/>
</dbReference>
<dbReference type="GeneID" id="2870250"/>
<dbReference type="STRING" id="227321.Q5AY73"/>
<comment type="subcellular location">
    <subcellularLocation>
        <location evidence="1">Membrane</location>
        <topology evidence="1">Multi-pass membrane protein</topology>
    </subcellularLocation>
</comment>
<feature type="domain" description="Amino acid permease/ SLC12A" evidence="8">
    <location>
        <begin position="316"/>
        <end position="586"/>
    </location>
</feature>
<reference evidence="10" key="1">
    <citation type="journal article" date="2005" name="Nature">
        <title>Sequencing of Aspergillus nidulans and comparative analysis with A. fumigatus and A. oryzae.</title>
        <authorList>
            <person name="Galagan J.E."/>
            <person name="Calvo S.E."/>
            <person name="Cuomo C."/>
            <person name="Ma L.J."/>
            <person name="Wortman J.R."/>
            <person name="Batzoglou S."/>
            <person name="Lee S.I."/>
            <person name="Basturkmen M."/>
            <person name="Spevak C.C."/>
            <person name="Clutterbuck J."/>
            <person name="Kapitonov V."/>
            <person name="Jurka J."/>
            <person name="Scazzocchio C."/>
            <person name="Farman M."/>
            <person name="Butler J."/>
            <person name="Purcell S."/>
            <person name="Harris S."/>
            <person name="Braus G.H."/>
            <person name="Draht O."/>
            <person name="Busch S."/>
            <person name="D'Enfert C."/>
            <person name="Bouchier C."/>
            <person name="Goldman G.H."/>
            <person name="Bell-Pedersen D."/>
            <person name="Griffiths-Jones S."/>
            <person name="Doonan J.H."/>
            <person name="Yu J."/>
            <person name="Vienken K."/>
            <person name="Pain A."/>
            <person name="Freitag M."/>
            <person name="Selker E.U."/>
            <person name="Archer D.B."/>
            <person name="Penalva M.A."/>
            <person name="Oakley B.R."/>
            <person name="Momany M."/>
            <person name="Tanaka T."/>
            <person name="Kumagai T."/>
            <person name="Asai K."/>
            <person name="Machida M."/>
            <person name="Nierman W.C."/>
            <person name="Denning D.W."/>
            <person name="Caddick M."/>
            <person name="Hynes M."/>
            <person name="Paoletti M."/>
            <person name="Fischer R."/>
            <person name="Miller B."/>
            <person name="Dyer P."/>
            <person name="Sachs M.S."/>
            <person name="Osmani S.A."/>
            <person name="Birren B.W."/>
        </authorList>
    </citation>
    <scope>NUCLEOTIDE SEQUENCE [LARGE SCALE GENOMIC DNA]</scope>
    <source>
        <strain evidence="10">FGSC A4 / ATCC 38163 / CBS 112.46 / NRRL 194 / M139</strain>
    </source>
</reference>
<keyword evidence="5 7" id="KW-0472">Membrane</keyword>
<keyword evidence="10" id="KW-1185">Reference proteome</keyword>
<proteinExistence type="predicted"/>
<sequence length="618" mass="67849">MQMQEGHEFSDWLPDWLPQVTPGADTVTSDQELTQTPHASSPNSSHSPKKLGYPPNENDGEADQFKFKQAKTLYVSPSANRTVKRKLSGIHVFMITVNGTLGTGLYWRGGQILELAGPLAAVLSFLLIGLLSWAVMQCVTEMLCIWPIPGALSVYVTTLAAEVDFWTGADGTKVIDGVVIYFLVPSILALINATEIEFYALIEVLSGIIKLACLAVIVIALIVINAGAGEKGYLGMKNWSSPIAFDHDAADSWGIAFLMCLSIATFAYVGVEIVAASALESALGTHRQRLDSTGVEAMQRNGILIGSTVKFSSMYFSLLATVAYSICGLLVSLDIPWNHCNLPRLSWISTTAECLPSAPGIQTDTASAFVVIAAESMIPHLHNVFNAFLVFTCITCASTNLYVASRALFGLTSRLDGGRGQPWYIQILAFLGRTNTRKVPIRAMITSAAAFVWVPFLQLRGGTTTATPIGMFVEILAQMGSVPVVVVWTCEALAYIRYYHCISRHRSVIERQRIPQVRRFSKSDYDDYPYRGPLQPYLAYLAFVGCLFVLIVANGASLWGGFYLFPFLSSFLFILVFIGVWVLLKLVRRGTWTWVDLSNPDKVVRKLRKLHDIRLAAA</sequence>
<dbReference type="GO" id="GO:0016020">
    <property type="term" value="C:membrane"/>
    <property type="evidence" value="ECO:0000318"/>
    <property type="project" value="GO_Central"/>
</dbReference>
<dbReference type="PIRSF" id="PIRSF006060">
    <property type="entry name" value="AA_transporter"/>
    <property type="match status" value="1"/>
</dbReference>
<dbReference type="HOGENOM" id="CLU_024512_1_0_1"/>
<reference evidence="10" key="2">
    <citation type="journal article" date="2009" name="Fungal Genet. Biol.">
        <title>The 2008 update of the Aspergillus nidulans genome annotation: a community effort.</title>
        <authorList>
            <person name="Wortman J.R."/>
            <person name="Gilsenan J.M."/>
            <person name="Joardar V."/>
            <person name="Deegan J."/>
            <person name="Clutterbuck J."/>
            <person name="Andersen M.R."/>
            <person name="Archer D."/>
            <person name="Bencina M."/>
            <person name="Braus G."/>
            <person name="Coutinho P."/>
            <person name="von Dohren H."/>
            <person name="Doonan J."/>
            <person name="Driessen A.J."/>
            <person name="Durek P."/>
            <person name="Espeso E."/>
            <person name="Fekete E."/>
            <person name="Flipphi M."/>
            <person name="Estrada C.G."/>
            <person name="Geysens S."/>
            <person name="Goldman G."/>
            <person name="de Groot P.W."/>
            <person name="Hansen K."/>
            <person name="Harris S.D."/>
            <person name="Heinekamp T."/>
            <person name="Helmstaedt K."/>
            <person name="Henrissat B."/>
            <person name="Hofmann G."/>
            <person name="Homan T."/>
            <person name="Horio T."/>
            <person name="Horiuchi H."/>
            <person name="James S."/>
            <person name="Jones M."/>
            <person name="Karaffa L."/>
            <person name="Karanyi Z."/>
            <person name="Kato M."/>
            <person name="Keller N."/>
            <person name="Kelly D.E."/>
            <person name="Kiel J.A."/>
            <person name="Kim J.M."/>
            <person name="van der Klei I.J."/>
            <person name="Klis F.M."/>
            <person name="Kovalchuk A."/>
            <person name="Krasevec N."/>
            <person name="Kubicek C.P."/>
            <person name="Liu B."/>
            <person name="Maccabe A."/>
            <person name="Meyer V."/>
            <person name="Mirabito P."/>
            <person name="Miskei M."/>
            <person name="Mos M."/>
            <person name="Mullins J."/>
            <person name="Nelson D.R."/>
            <person name="Nielsen J."/>
            <person name="Oakley B.R."/>
            <person name="Osmani S.A."/>
            <person name="Pakula T."/>
            <person name="Paszewski A."/>
            <person name="Paulsen I."/>
            <person name="Pilsyk S."/>
            <person name="Pocsi I."/>
            <person name="Punt P.J."/>
            <person name="Ram A.F."/>
            <person name="Ren Q."/>
            <person name="Robellet X."/>
            <person name="Robson G."/>
            <person name="Seiboth B."/>
            <person name="van Solingen P."/>
            <person name="Specht T."/>
            <person name="Sun J."/>
            <person name="Taheri-Talesh N."/>
            <person name="Takeshita N."/>
            <person name="Ussery D."/>
            <person name="vanKuyk P.A."/>
            <person name="Visser H."/>
            <person name="van de Vondervoort P.J."/>
            <person name="de Vries R.P."/>
            <person name="Walton J."/>
            <person name="Xiang X."/>
            <person name="Xiong Y."/>
            <person name="Zeng A.P."/>
            <person name="Brandt B.W."/>
            <person name="Cornell M.J."/>
            <person name="van den Hondel C.A."/>
            <person name="Visser J."/>
            <person name="Oliver S.G."/>
            <person name="Turner G."/>
        </authorList>
    </citation>
    <scope>GENOME REANNOTATION</scope>
    <source>
        <strain evidence="10">FGSC A4 / ATCC 38163 / CBS 112.46 / NRRL 194 / M139</strain>
    </source>
</reference>
<feature type="transmembrane region" description="Helical" evidence="7">
    <location>
        <begin position="315"/>
        <end position="337"/>
    </location>
</feature>
<dbReference type="OMA" id="DYPYRSH"/>
<dbReference type="Gene3D" id="1.20.1740.10">
    <property type="entry name" value="Amino acid/polyamine transporter I"/>
    <property type="match status" value="1"/>
</dbReference>
<dbReference type="Proteomes" id="UP000000560">
    <property type="component" value="Chromosome I"/>
</dbReference>
<feature type="transmembrane region" description="Helical" evidence="7">
    <location>
        <begin position="384"/>
        <end position="404"/>
    </location>
</feature>
<feature type="domain" description="Amino acid permease/ SLC12A" evidence="8">
    <location>
        <begin position="162"/>
        <end position="281"/>
    </location>
</feature>
<feature type="compositionally biased region" description="Basic and acidic residues" evidence="6">
    <location>
        <begin position="1"/>
        <end position="10"/>
    </location>
</feature>
<evidence type="ECO:0000256" key="5">
    <source>
        <dbReference type="ARBA" id="ARBA00023136"/>
    </source>
</evidence>
<dbReference type="PANTHER" id="PTHR43495">
    <property type="entry name" value="GABA PERMEASE"/>
    <property type="match status" value="1"/>
</dbReference>
<feature type="region of interest" description="Disordered" evidence="6">
    <location>
        <begin position="1"/>
        <end position="58"/>
    </location>
</feature>
<dbReference type="InterPro" id="IPR004841">
    <property type="entry name" value="AA-permease/SLC12A_dom"/>
</dbReference>
<dbReference type="KEGG" id="ani:ANIA_06757"/>
<feature type="transmembrane region" description="Helical" evidence="7">
    <location>
        <begin position="198"/>
        <end position="224"/>
    </location>
</feature>
<feature type="transmembrane region" description="Helical" evidence="7">
    <location>
        <begin position="143"/>
        <end position="161"/>
    </location>
</feature>
<dbReference type="PANTHER" id="PTHR43495:SF5">
    <property type="entry name" value="GAMMA-AMINOBUTYRIC ACID PERMEASE"/>
    <property type="match status" value="1"/>
</dbReference>
<feature type="transmembrane region" description="Helical" evidence="7">
    <location>
        <begin position="476"/>
        <end position="496"/>
    </location>
</feature>
<evidence type="ECO:0000259" key="8">
    <source>
        <dbReference type="Pfam" id="PF00324"/>
    </source>
</evidence>
<feature type="compositionally biased region" description="Low complexity" evidence="6">
    <location>
        <begin position="37"/>
        <end position="46"/>
    </location>
</feature>
<gene>
    <name evidence="9" type="ORF">ANIA_06757</name>
</gene>
<dbReference type="InParanoid" id="Q5AY73"/>
<dbReference type="GO" id="GO:0022857">
    <property type="term" value="F:transmembrane transporter activity"/>
    <property type="evidence" value="ECO:0000318"/>
    <property type="project" value="GO_Central"/>
</dbReference>
<dbReference type="AlphaFoldDB" id="Q5AY73"/>
<keyword evidence="2" id="KW-0813">Transport</keyword>
<feature type="transmembrane region" description="Helical" evidence="7">
    <location>
        <begin position="439"/>
        <end position="456"/>
    </location>
</feature>
<dbReference type="OrthoDB" id="3900342at2759"/>
<dbReference type="EMBL" id="BN001301">
    <property type="protein sequence ID" value="CBF71399.1"/>
    <property type="molecule type" value="Genomic_DNA"/>
</dbReference>
<feature type="transmembrane region" description="Helical" evidence="7">
    <location>
        <begin position="173"/>
        <end position="191"/>
    </location>
</feature>
<feature type="transmembrane region" description="Helical" evidence="7">
    <location>
        <begin position="90"/>
        <end position="109"/>
    </location>
</feature>
<organism evidence="9 10">
    <name type="scientific">Emericella nidulans (strain FGSC A4 / ATCC 38163 / CBS 112.46 / NRRL 194 / M139)</name>
    <name type="common">Aspergillus nidulans</name>
    <dbReference type="NCBI Taxonomy" id="227321"/>
    <lineage>
        <taxon>Eukaryota</taxon>
        <taxon>Fungi</taxon>
        <taxon>Dikarya</taxon>
        <taxon>Ascomycota</taxon>
        <taxon>Pezizomycotina</taxon>
        <taxon>Eurotiomycetes</taxon>
        <taxon>Eurotiomycetidae</taxon>
        <taxon>Eurotiales</taxon>
        <taxon>Aspergillaceae</taxon>
        <taxon>Aspergillus</taxon>
        <taxon>Aspergillus subgen. Nidulantes</taxon>
    </lineage>
</organism>
<evidence type="ECO:0000313" key="9">
    <source>
        <dbReference type="EMBL" id="CBF71399.1"/>
    </source>
</evidence>
<evidence type="ECO:0000256" key="6">
    <source>
        <dbReference type="SAM" id="MobiDB-lite"/>
    </source>
</evidence>
<keyword evidence="4 7" id="KW-1133">Transmembrane helix</keyword>
<accession>C8V1Z8</accession>
<dbReference type="VEuPathDB" id="FungiDB:AN6757"/>
<evidence type="ECO:0000256" key="1">
    <source>
        <dbReference type="ARBA" id="ARBA00004141"/>
    </source>
</evidence>
<evidence type="ECO:0000256" key="2">
    <source>
        <dbReference type="ARBA" id="ARBA00022448"/>
    </source>
</evidence>
<evidence type="ECO:0000313" key="10">
    <source>
        <dbReference type="Proteomes" id="UP000000560"/>
    </source>
</evidence>
<feature type="transmembrane region" description="Helical" evidence="7">
    <location>
        <begin position="115"/>
        <end position="136"/>
    </location>
</feature>
<name>Q5AY73_EMENI</name>
<dbReference type="Pfam" id="PF00324">
    <property type="entry name" value="AA_permease"/>
    <property type="match status" value="3"/>
</dbReference>
<feature type="compositionally biased region" description="Polar residues" evidence="6">
    <location>
        <begin position="26"/>
        <end position="36"/>
    </location>
</feature>
<feature type="domain" description="Amino acid permease/ SLC12A" evidence="8">
    <location>
        <begin position="91"/>
        <end position="158"/>
    </location>
</feature>
<protein>
    <submittedName>
        <fullName evidence="9">Amino acid transporter (Eurofung)</fullName>
    </submittedName>
</protein>
<evidence type="ECO:0000256" key="4">
    <source>
        <dbReference type="ARBA" id="ARBA00022989"/>
    </source>
</evidence>
<keyword evidence="3 7" id="KW-0812">Transmembrane</keyword>
<evidence type="ECO:0000256" key="3">
    <source>
        <dbReference type="ARBA" id="ARBA00022692"/>
    </source>
</evidence>
<dbReference type="RefSeq" id="XP_664361.1">
    <property type="nucleotide sequence ID" value="XM_659269.1"/>
</dbReference>
<accession>Q5AY73</accession>
<evidence type="ECO:0000256" key="7">
    <source>
        <dbReference type="SAM" id="Phobius"/>
    </source>
</evidence>
<feature type="transmembrane region" description="Helical" evidence="7">
    <location>
        <begin position="255"/>
        <end position="279"/>
    </location>
</feature>